<feature type="transmembrane region" description="Helical" evidence="1">
    <location>
        <begin position="56"/>
        <end position="74"/>
    </location>
</feature>
<feature type="transmembrane region" description="Helical" evidence="1">
    <location>
        <begin position="27"/>
        <end position="44"/>
    </location>
</feature>
<evidence type="ECO:0000313" key="2">
    <source>
        <dbReference type="EMBL" id="MDQ0207490.1"/>
    </source>
</evidence>
<organism evidence="2 3">
    <name type="scientific">Alkalicoccobacillus murimartini</name>
    <dbReference type="NCBI Taxonomy" id="171685"/>
    <lineage>
        <taxon>Bacteria</taxon>
        <taxon>Bacillati</taxon>
        <taxon>Bacillota</taxon>
        <taxon>Bacilli</taxon>
        <taxon>Bacillales</taxon>
        <taxon>Bacillaceae</taxon>
        <taxon>Alkalicoccobacillus</taxon>
    </lineage>
</organism>
<keyword evidence="1" id="KW-0472">Membrane</keyword>
<evidence type="ECO:0000256" key="1">
    <source>
        <dbReference type="SAM" id="Phobius"/>
    </source>
</evidence>
<comment type="caution">
    <text evidence="2">The sequence shown here is derived from an EMBL/GenBank/DDBJ whole genome shotgun (WGS) entry which is preliminary data.</text>
</comment>
<protein>
    <submittedName>
        <fullName evidence="2">Membrane protein YfcA</fullName>
    </submittedName>
</protein>
<keyword evidence="3" id="KW-1185">Reference proteome</keyword>
<dbReference type="EMBL" id="JAUSUA010000003">
    <property type="protein sequence ID" value="MDQ0207490.1"/>
    <property type="molecule type" value="Genomic_DNA"/>
</dbReference>
<dbReference type="Proteomes" id="UP001225034">
    <property type="component" value="Unassembled WGS sequence"/>
</dbReference>
<sequence length="75" mass="8378">MPGLFGVLALILSFIIVGFFPHPQATYVALSLILVVFIIDFTLTYRKDPKKAIKSYVYLSIVFVAVILVGLYVIK</sequence>
<accession>A0ABT9YHZ6</accession>
<reference evidence="2 3" key="1">
    <citation type="submission" date="2023-07" db="EMBL/GenBank/DDBJ databases">
        <title>Genomic Encyclopedia of Type Strains, Phase IV (KMG-IV): sequencing the most valuable type-strain genomes for metagenomic binning, comparative biology and taxonomic classification.</title>
        <authorList>
            <person name="Goeker M."/>
        </authorList>
    </citation>
    <scope>NUCLEOTIDE SEQUENCE [LARGE SCALE GENOMIC DNA]</scope>
    <source>
        <strain evidence="2 3">DSM 19154</strain>
    </source>
</reference>
<keyword evidence="1" id="KW-0812">Transmembrane</keyword>
<name>A0ABT9YHZ6_9BACI</name>
<keyword evidence="1" id="KW-1133">Transmembrane helix</keyword>
<proteinExistence type="predicted"/>
<evidence type="ECO:0000313" key="3">
    <source>
        <dbReference type="Proteomes" id="UP001225034"/>
    </source>
</evidence>
<gene>
    <name evidence="2" type="ORF">J2S05_002291</name>
</gene>
<feature type="transmembrane region" description="Helical" evidence="1">
    <location>
        <begin position="5"/>
        <end position="21"/>
    </location>
</feature>